<dbReference type="CDD" id="cd03714">
    <property type="entry name" value="RT_DIRS1"/>
    <property type="match status" value="1"/>
</dbReference>
<dbReference type="Gene3D" id="3.30.70.270">
    <property type="match status" value="1"/>
</dbReference>
<protein>
    <recommendedName>
        <fullName evidence="2">ribonuclease H</fullName>
        <ecNumber evidence="2">3.1.26.4</ecNumber>
    </recommendedName>
</protein>
<dbReference type="EMBL" id="JACTAM010000021">
    <property type="protein sequence ID" value="KAI2651129.1"/>
    <property type="molecule type" value="Genomic_DNA"/>
</dbReference>
<accession>A0ABQ8LKE5</accession>
<dbReference type="InterPro" id="IPR000477">
    <property type="entry name" value="RT_dom"/>
</dbReference>
<dbReference type="SUPFAM" id="SSF47823">
    <property type="entry name" value="lambda integrase-like, N-terminal domain"/>
    <property type="match status" value="1"/>
</dbReference>
<organism evidence="6 7">
    <name type="scientific">Labeo rohita</name>
    <name type="common">Indian major carp</name>
    <name type="synonym">Cyprinus rohita</name>
    <dbReference type="NCBI Taxonomy" id="84645"/>
    <lineage>
        <taxon>Eukaryota</taxon>
        <taxon>Metazoa</taxon>
        <taxon>Chordata</taxon>
        <taxon>Craniata</taxon>
        <taxon>Vertebrata</taxon>
        <taxon>Euteleostomi</taxon>
        <taxon>Actinopterygii</taxon>
        <taxon>Neopterygii</taxon>
        <taxon>Teleostei</taxon>
        <taxon>Ostariophysi</taxon>
        <taxon>Cypriniformes</taxon>
        <taxon>Cyprinidae</taxon>
        <taxon>Labeoninae</taxon>
        <taxon>Labeonini</taxon>
        <taxon>Labeo</taxon>
    </lineage>
</organism>
<dbReference type="PANTHER" id="PTHR35617">
    <property type="entry name" value="PHAGE_INTEGRASE DOMAIN-CONTAINING PROTEIN"/>
    <property type="match status" value="1"/>
</dbReference>
<feature type="domain" description="Core-binding (CB)" evidence="5">
    <location>
        <begin position="540"/>
        <end position="623"/>
    </location>
</feature>
<dbReference type="EC" id="3.1.26.4" evidence="2"/>
<sequence>MAILQVHQAKALKELHQGGPDPRLMQELRTATDFALQQYKRKRRRSNTSCPAVNPPSRWVFGLCLLVTEGAPLQLLHLLHLLRYQKWQPLNPGVEQAAGEWRSQLFRAPLRTPASPQSGPDLDNPVMEEIARRGTLTSVPPLPREGRESVSSLLPPTRGSVVPIHLQKEQFSQSLGLSPRDQFMSDALLPQIETRSVISPPSREPLVKVRAVHRNLSPERFVFWVGVTFPRAAPPQSSPARLSYAIQFTRRPPRFRGILFPFVHSDTDASVLRAEIAVLLAKNVIEPIPPAEMQLGFYSPYFIVPKKSGGLRPILDLCVLNRSLHRLPFKMLTAKCILSCVRHQNWFAAIDLKDAYFHVSILPRHRPFLRFAFAGRAYQYKVLPFGLALSPCVFTKLAEGLQVNWEKSKLSPVQNISFLEAPGAYGSRSCSYATRAAPYETALALAVRLDPAMGMAPWHFLGRRYPGMSPPLQLPSLVATHPPSPPLESDAAQIAACCSHSGRAESCSRCATAYSPRRMATPPSSRPLEPPCVASGRDTVDLTGLIQAVINTITQARAPSTRQAYALKWGLFAHWCSSRREDPQRCVVGVVLSFLQEKSERRLSPSTLKVYVAAIAAYHDVVDGLSLGKHHLIVRFLRGARTLNPPRPHLIPSWDLSMVLLGLRRVPFESFASVELKYLSLKTVLLIALTSINSVGDLHAFSVSETCLEFGPADSHVTLRPRPSYVPKVPITPFRDQVVNLQALPREEAYPAFSVAVSCSCITHLRGQHTAPL</sequence>
<evidence type="ECO:0000313" key="7">
    <source>
        <dbReference type="Proteomes" id="UP000830375"/>
    </source>
</evidence>
<keyword evidence="3" id="KW-0238">DNA-binding</keyword>
<keyword evidence="7" id="KW-1185">Reference proteome</keyword>
<feature type="domain" description="Reverse transcriptase" evidence="4">
    <location>
        <begin position="285"/>
        <end position="465"/>
    </location>
</feature>
<dbReference type="PROSITE" id="PS51900">
    <property type="entry name" value="CB"/>
    <property type="match status" value="1"/>
</dbReference>
<dbReference type="InterPro" id="IPR010998">
    <property type="entry name" value="Integrase_recombinase_N"/>
</dbReference>
<dbReference type="Gene3D" id="1.10.150.130">
    <property type="match status" value="1"/>
</dbReference>
<dbReference type="SUPFAM" id="SSF56672">
    <property type="entry name" value="DNA/RNA polymerases"/>
    <property type="match status" value="1"/>
</dbReference>
<comment type="similarity">
    <text evidence="1">Belongs to the beta type-B retroviral polymerase family. HERV class-II K(HML-2) pol subfamily.</text>
</comment>
<evidence type="ECO:0000256" key="3">
    <source>
        <dbReference type="ARBA" id="ARBA00023125"/>
    </source>
</evidence>
<evidence type="ECO:0000256" key="2">
    <source>
        <dbReference type="ARBA" id="ARBA00012180"/>
    </source>
</evidence>
<evidence type="ECO:0000256" key="1">
    <source>
        <dbReference type="ARBA" id="ARBA00010879"/>
    </source>
</evidence>
<reference evidence="6 7" key="1">
    <citation type="submission" date="2022-01" db="EMBL/GenBank/DDBJ databases">
        <title>A high-quality chromosome-level genome assembly of rohu carp, Labeo rohita.</title>
        <authorList>
            <person name="Arick M.A. II"/>
            <person name="Hsu C.-Y."/>
            <person name="Magbanua Z."/>
            <person name="Pechanova O."/>
            <person name="Grover C."/>
            <person name="Miller E."/>
            <person name="Thrash A."/>
            <person name="Ezzel L."/>
            <person name="Alam S."/>
            <person name="Benzie J."/>
            <person name="Hamilton M."/>
            <person name="Karsi A."/>
            <person name="Lawrence M.L."/>
            <person name="Peterson D.G."/>
        </authorList>
    </citation>
    <scope>NUCLEOTIDE SEQUENCE [LARGE SCALE GENOMIC DNA]</scope>
    <source>
        <strain evidence="7">BAU-BD-2019</strain>
        <tissue evidence="6">Blood</tissue>
    </source>
</reference>
<comment type="caution">
    <text evidence="6">The sequence shown here is derived from an EMBL/GenBank/DDBJ whole genome shotgun (WGS) entry which is preliminary data.</text>
</comment>
<evidence type="ECO:0000313" key="6">
    <source>
        <dbReference type="EMBL" id="KAI2651129.1"/>
    </source>
</evidence>
<dbReference type="InterPro" id="IPR043502">
    <property type="entry name" value="DNA/RNA_pol_sf"/>
</dbReference>
<proteinExistence type="inferred from homology"/>
<evidence type="ECO:0000259" key="4">
    <source>
        <dbReference type="PROSITE" id="PS50878"/>
    </source>
</evidence>
<dbReference type="InterPro" id="IPR044068">
    <property type="entry name" value="CB"/>
</dbReference>
<dbReference type="Pfam" id="PF00078">
    <property type="entry name" value="RVT_1"/>
    <property type="match status" value="1"/>
</dbReference>
<name>A0ABQ8LKE5_LABRO</name>
<dbReference type="Proteomes" id="UP000830375">
    <property type="component" value="Unassembled WGS sequence"/>
</dbReference>
<gene>
    <name evidence="6" type="ORF">H4Q32_019152</name>
</gene>
<dbReference type="Gene3D" id="3.10.10.10">
    <property type="entry name" value="HIV Type 1 Reverse Transcriptase, subunit A, domain 1"/>
    <property type="match status" value="1"/>
</dbReference>
<dbReference type="PANTHER" id="PTHR35617:SF3">
    <property type="entry name" value="CORE-BINDING (CB) DOMAIN-CONTAINING PROTEIN"/>
    <property type="match status" value="1"/>
</dbReference>
<dbReference type="PROSITE" id="PS50878">
    <property type="entry name" value="RT_POL"/>
    <property type="match status" value="1"/>
</dbReference>
<dbReference type="InterPro" id="IPR043128">
    <property type="entry name" value="Rev_trsase/Diguanyl_cyclase"/>
</dbReference>
<evidence type="ECO:0000259" key="5">
    <source>
        <dbReference type="PROSITE" id="PS51900"/>
    </source>
</evidence>